<organism evidence="10">
    <name type="scientific">Thelotornis mossambicanus</name>
    <dbReference type="NCBI Taxonomy" id="1328036"/>
    <lineage>
        <taxon>Eukaryota</taxon>
        <taxon>Metazoa</taxon>
        <taxon>Chordata</taxon>
        <taxon>Craniata</taxon>
        <taxon>Vertebrata</taxon>
        <taxon>Euteleostomi</taxon>
        <taxon>Lepidosauria</taxon>
        <taxon>Squamata</taxon>
        <taxon>Bifurcata</taxon>
        <taxon>Unidentata</taxon>
        <taxon>Episquamata</taxon>
        <taxon>Toxicofera</taxon>
        <taxon>Serpentes</taxon>
        <taxon>Colubroidea</taxon>
        <taxon>Colubridae</taxon>
        <taxon>Colubrinae</taxon>
        <taxon>Thelotornis</taxon>
    </lineage>
</organism>
<name>A0A646QEJ2_9SAUR</name>
<reference evidence="10" key="1">
    <citation type="journal article" date="2019" name="Comp. Biochem. Physiol. C Toxicol. Pharmacol.">
        <title>The sweet side of venom: differentially glycosylated prothrombin activating metalloproteases from Dispholidus typus (boomslang) and Thelotornis mossambicanus (twig snake).</title>
        <authorList>
            <person name="Debono J."/>
            <person name="Dashevsky D."/>
            <person name="Nouwens A."/>
            <person name="Fry B.G."/>
        </authorList>
    </citation>
    <scope>NUCLEOTIDE SEQUENCE</scope>
    <source>
        <tissue evidence="10">Venom gland</tissue>
    </source>
</reference>
<evidence type="ECO:0000313" key="10">
    <source>
        <dbReference type="EMBL" id="MUP40152.1"/>
    </source>
</evidence>
<accession>A0A646QEJ2</accession>
<evidence type="ECO:0000256" key="6">
    <source>
        <dbReference type="ARBA" id="ARBA00022837"/>
    </source>
</evidence>
<keyword evidence="3" id="KW-0964">Secreted</keyword>
<keyword evidence="6" id="KW-0106">Calcium</keyword>
<keyword evidence="4" id="KW-0479">Metal-binding</keyword>
<feature type="domain" description="C-type lectin" evidence="9">
    <location>
        <begin position="33"/>
        <end position="156"/>
    </location>
</feature>
<dbReference type="PROSITE" id="PS50041">
    <property type="entry name" value="C_TYPE_LECTIN_2"/>
    <property type="match status" value="1"/>
</dbReference>
<evidence type="ECO:0000256" key="8">
    <source>
        <dbReference type="SAM" id="SignalP"/>
    </source>
</evidence>
<evidence type="ECO:0000256" key="7">
    <source>
        <dbReference type="ARBA" id="ARBA00023157"/>
    </source>
</evidence>
<dbReference type="GO" id="GO:0046872">
    <property type="term" value="F:metal ion binding"/>
    <property type="evidence" value="ECO:0007669"/>
    <property type="project" value="UniProtKB-KW"/>
</dbReference>
<dbReference type="PANTHER" id="PTHR22803">
    <property type="entry name" value="MANNOSE, PHOSPHOLIPASE, LECTIN RECEPTOR RELATED"/>
    <property type="match status" value="1"/>
</dbReference>
<dbReference type="EMBL" id="GHUO01000005">
    <property type="protein sequence ID" value="MUP40152.1"/>
    <property type="molecule type" value="Transcribed_RNA"/>
</dbReference>
<comment type="subcellular location">
    <subcellularLocation>
        <location evidence="1">Secreted</location>
    </subcellularLocation>
</comment>
<evidence type="ECO:0000256" key="3">
    <source>
        <dbReference type="ARBA" id="ARBA00022525"/>
    </source>
</evidence>
<dbReference type="CDD" id="cd03594">
    <property type="entry name" value="CLECT_REG-1_like"/>
    <property type="match status" value="1"/>
</dbReference>
<sequence>MGRFIFATLGLLVVAFSINGAKGCCCPHDWLTMKGFCYKVFDEHKTWNNAEMFCRKYKPGCHLASIHSDEEATDLAEYISDYLKSGGNVWIGLNAPHSENRSWQWTDRSQNNSYLWKQGEPNNKGNNENCVELWNPLGYKNWNDENCASTRAYLCKCRF</sequence>
<proteinExistence type="inferred from homology"/>
<evidence type="ECO:0000256" key="2">
    <source>
        <dbReference type="ARBA" id="ARBA00006250"/>
    </source>
</evidence>
<dbReference type="SUPFAM" id="SSF56436">
    <property type="entry name" value="C-type lectin-like"/>
    <property type="match status" value="1"/>
</dbReference>
<dbReference type="PRINTS" id="PR01504">
    <property type="entry name" value="PNCREATITSAP"/>
</dbReference>
<protein>
    <submittedName>
        <fullName evidence="10">C-type lectin</fullName>
    </submittedName>
</protein>
<dbReference type="Pfam" id="PF00059">
    <property type="entry name" value="Lectin_C"/>
    <property type="match status" value="1"/>
</dbReference>
<evidence type="ECO:0000256" key="1">
    <source>
        <dbReference type="ARBA" id="ARBA00004613"/>
    </source>
</evidence>
<keyword evidence="8" id="KW-0732">Signal</keyword>
<keyword evidence="7" id="KW-1015">Disulfide bond</keyword>
<dbReference type="AlphaFoldDB" id="A0A646QEJ2"/>
<feature type="signal peptide" evidence="8">
    <location>
        <begin position="1"/>
        <end position="23"/>
    </location>
</feature>
<dbReference type="SMART" id="SM00034">
    <property type="entry name" value="CLECT"/>
    <property type="match status" value="1"/>
</dbReference>
<dbReference type="PROSITE" id="PS00615">
    <property type="entry name" value="C_TYPE_LECTIN_1"/>
    <property type="match status" value="1"/>
</dbReference>
<evidence type="ECO:0000259" key="9">
    <source>
        <dbReference type="PROSITE" id="PS50041"/>
    </source>
</evidence>
<dbReference type="InterPro" id="IPR001304">
    <property type="entry name" value="C-type_lectin-like"/>
</dbReference>
<dbReference type="GO" id="GO:0030246">
    <property type="term" value="F:carbohydrate binding"/>
    <property type="evidence" value="ECO:0007669"/>
    <property type="project" value="UniProtKB-KW"/>
</dbReference>
<dbReference type="FunFam" id="3.10.100.10:FF:000015">
    <property type="entry name" value="C-type lectin Cal"/>
    <property type="match status" value="1"/>
</dbReference>
<dbReference type="InterPro" id="IPR016186">
    <property type="entry name" value="C-type_lectin-like/link_sf"/>
</dbReference>
<dbReference type="InterPro" id="IPR050111">
    <property type="entry name" value="C-type_lectin/snaclec_domain"/>
</dbReference>
<dbReference type="GO" id="GO:0005576">
    <property type="term" value="C:extracellular region"/>
    <property type="evidence" value="ECO:0007669"/>
    <property type="project" value="UniProtKB-SubCell"/>
</dbReference>
<dbReference type="Gene3D" id="3.10.100.10">
    <property type="entry name" value="Mannose-Binding Protein A, subunit A"/>
    <property type="match status" value="1"/>
</dbReference>
<feature type="chain" id="PRO_5025051296" evidence="8">
    <location>
        <begin position="24"/>
        <end position="159"/>
    </location>
</feature>
<comment type="similarity">
    <text evidence="2">Belongs to the true venom lectin family.</text>
</comment>
<keyword evidence="5 10" id="KW-0430">Lectin</keyword>
<dbReference type="InterPro" id="IPR018378">
    <property type="entry name" value="C-type_lectin_CS"/>
</dbReference>
<evidence type="ECO:0000256" key="4">
    <source>
        <dbReference type="ARBA" id="ARBA00022723"/>
    </source>
</evidence>
<dbReference type="InterPro" id="IPR016187">
    <property type="entry name" value="CTDL_fold"/>
</dbReference>
<evidence type="ECO:0000256" key="5">
    <source>
        <dbReference type="ARBA" id="ARBA00022734"/>
    </source>
</evidence>